<proteinExistence type="predicted"/>
<name>A0A9E8SMD1_9BACT</name>
<dbReference type="KEGG" id="dpf:ON006_01515"/>
<gene>
    <name evidence="1" type="ORF">ON006_01515</name>
</gene>
<organism evidence="1 2">
    <name type="scientific">Dyadobacter pollutisoli</name>
    <dbReference type="NCBI Taxonomy" id="2910158"/>
    <lineage>
        <taxon>Bacteria</taxon>
        <taxon>Pseudomonadati</taxon>
        <taxon>Bacteroidota</taxon>
        <taxon>Cytophagia</taxon>
        <taxon>Cytophagales</taxon>
        <taxon>Spirosomataceae</taxon>
        <taxon>Dyadobacter</taxon>
    </lineage>
</organism>
<protein>
    <submittedName>
        <fullName evidence="1">Uncharacterized protein</fullName>
    </submittedName>
</protein>
<keyword evidence="2" id="KW-1185">Reference proteome</keyword>
<dbReference type="AlphaFoldDB" id="A0A9E8SMD1"/>
<dbReference type="RefSeq" id="WP_244823346.1">
    <property type="nucleotide sequence ID" value="NZ_CP112998.1"/>
</dbReference>
<dbReference type="Proteomes" id="UP001164653">
    <property type="component" value="Chromosome"/>
</dbReference>
<evidence type="ECO:0000313" key="1">
    <source>
        <dbReference type="EMBL" id="WAC12646.1"/>
    </source>
</evidence>
<accession>A0A9E8SMD1</accession>
<reference evidence="1" key="1">
    <citation type="submission" date="2022-11" db="EMBL/GenBank/DDBJ databases">
        <title>Dyadobacter pollutisoli sp. nov., isolated from plastic dumped soil.</title>
        <authorList>
            <person name="Kim J.M."/>
            <person name="Kim K.R."/>
            <person name="Lee J.K."/>
            <person name="Hao L."/>
            <person name="Jeon C.O."/>
        </authorList>
    </citation>
    <scope>NUCLEOTIDE SEQUENCE</scope>
    <source>
        <strain evidence="1">U1</strain>
    </source>
</reference>
<evidence type="ECO:0000313" key="2">
    <source>
        <dbReference type="Proteomes" id="UP001164653"/>
    </source>
</evidence>
<sequence>MPPSKFKISLNDESKAIATITTFLSAVIQKVPPEIGIKEYLLILSGFLGYFLYHLGLSCKNFFTTHIKSEFSLWYASYRIKKYIKEFNEERLNPNISQERVAEIDAELKNYRDLLNQKRLNTLK</sequence>
<dbReference type="EMBL" id="CP112998">
    <property type="protein sequence ID" value="WAC12646.1"/>
    <property type="molecule type" value="Genomic_DNA"/>
</dbReference>